<evidence type="ECO:0000256" key="13">
    <source>
        <dbReference type="SAM" id="Phobius"/>
    </source>
</evidence>
<evidence type="ECO:0000313" key="16">
    <source>
        <dbReference type="Proteomes" id="UP000034235"/>
    </source>
</evidence>
<dbReference type="AlphaFoldDB" id="A0A0G0JSE0"/>
<keyword evidence="6 13" id="KW-0812">Transmembrane</keyword>
<feature type="domain" description="Peptidase M50" evidence="14">
    <location>
        <begin position="125"/>
        <end position="161"/>
    </location>
</feature>
<dbReference type="CDD" id="cd06158">
    <property type="entry name" value="S2P-M50_like_1"/>
    <property type="match status" value="1"/>
</dbReference>
<evidence type="ECO:0000256" key="3">
    <source>
        <dbReference type="ARBA" id="ARBA00007931"/>
    </source>
</evidence>
<dbReference type="InterPro" id="IPR052348">
    <property type="entry name" value="Metallopeptidase_M50B"/>
</dbReference>
<dbReference type="Proteomes" id="UP000034235">
    <property type="component" value="Unassembled WGS sequence"/>
</dbReference>
<keyword evidence="7" id="KW-0479">Metal-binding</keyword>
<comment type="caution">
    <text evidence="15">The sequence shown here is derived from an EMBL/GenBank/DDBJ whole genome shotgun (WGS) entry which is preliminary data.</text>
</comment>
<evidence type="ECO:0000256" key="1">
    <source>
        <dbReference type="ARBA" id="ARBA00001947"/>
    </source>
</evidence>
<evidence type="ECO:0000256" key="5">
    <source>
        <dbReference type="ARBA" id="ARBA00022670"/>
    </source>
</evidence>
<comment type="similarity">
    <text evidence="3">Belongs to the peptidase M50B family.</text>
</comment>
<evidence type="ECO:0000256" key="2">
    <source>
        <dbReference type="ARBA" id="ARBA00004651"/>
    </source>
</evidence>
<protein>
    <recommendedName>
        <fullName evidence="14">Peptidase M50 domain-containing protein</fullName>
    </recommendedName>
</protein>
<feature type="transmembrane region" description="Helical" evidence="13">
    <location>
        <begin position="52"/>
        <end position="73"/>
    </location>
</feature>
<keyword evidence="11" id="KW-0482">Metalloprotease</keyword>
<evidence type="ECO:0000313" key="15">
    <source>
        <dbReference type="EMBL" id="KKQ66035.1"/>
    </source>
</evidence>
<dbReference type="PANTHER" id="PTHR35864">
    <property type="entry name" value="ZINC METALLOPROTEASE MJ0611-RELATED"/>
    <property type="match status" value="1"/>
</dbReference>
<evidence type="ECO:0000256" key="10">
    <source>
        <dbReference type="ARBA" id="ARBA00022989"/>
    </source>
</evidence>
<evidence type="ECO:0000256" key="9">
    <source>
        <dbReference type="ARBA" id="ARBA00022833"/>
    </source>
</evidence>
<dbReference type="InterPro" id="IPR008915">
    <property type="entry name" value="Peptidase_M50"/>
</dbReference>
<feature type="transmembrane region" description="Helical" evidence="13">
    <location>
        <begin position="6"/>
        <end position="31"/>
    </location>
</feature>
<keyword evidence="8" id="KW-0378">Hydrolase</keyword>
<keyword evidence="9" id="KW-0862">Zinc</keyword>
<dbReference type="GO" id="GO:0005886">
    <property type="term" value="C:plasma membrane"/>
    <property type="evidence" value="ECO:0007669"/>
    <property type="project" value="UniProtKB-SubCell"/>
</dbReference>
<gene>
    <name evidence="15" type="ORF">US86_C0007G0080</name>
</gene>
<evidence type="ECO:0000256" key="11">
    <source>
        <dbReference type="ARBA" id="ARBA00023049"/>
    </source>
</evidence>
<keyword evidence="12 13" id="KW-0472">Membrane</keyword>
<dbReference type="InterPro" id="IPR044537">
    <property type="entry name" value="Rip2-like"/>
</dbReference>
<evidence type="ECO:0000256" key="8">
    <source>
        <dbReference type="ARBA" id="ARBA00022801"/>
    </source>
</evidence>
<evidence type="ECO:0000259" key="14">
    <source>
        <dbReference type="Pfam" id="PF02163"/>
    </source>
</evidence>
<keyword evidence="5" id="KW-0645">Protease</keyword>
<evidence type="ECO:0000256" key="12">
    <source>
        <dbReference type="ARBA" id="ARBA00023136"/>
    </source>
</evidence>
<reference evidence="15 16" key="1">
    <citation type="journal article" date="2015" name="Nature">
        <title>rRNA introns, odd ribosomes, and small enigmatic genomes across a large radiation of phyla.</title>
        <authorList>
            <person name="Brown C.T."/>
            <person name="Hug L.A."/>
            <person name="Thomas B.C."/>
            <person name="Sharon I."/>
            <person name="Castelle C.J."/>
            <person name="Singh A."/>
            <person name="Wilkins M.J."/>
            <person name="Williams K.H."/>
            <person name="Banfield J.F."/>
        </authorList>
    </citation>
    <scope>NUCLEOTIDE SEQUENCE [LARGE SCALE GENOMIC DNA]</scope>
</reference>
<accession>A0A0G0JSE0</accession>
<dbReference type="GO" id="GO:0008237">
    <property type="term" value="F:metallopeptidase activity"/>
    <property type="evidence" value="ECO:0007669"/>
    <property type="project" value="UniProtKB-KW"/>
</dbReference>
<feature type="transmembrane region" description="Helical" evidence="13">
    <location>
        <begin position="93"/>
        <end position="113"/>
    </location>
</feature>
<keyword evidence="4" id="KW-1003">Cell membrane</keyword>
<keyword evidence="10 13" id="KW-1133">Transmembrane helix</keyword>
<comment type="cofactor">
    <cofactor evidence="1">
        <name>Zn(2+)</name>
        <dbReference type="ChEBI" id="CHEBI:29105"/>
    </cofactor>
</comment>
<dbReference type="EMBL" id="LBUP01000007">
    <property type="protein sequence ID" value="KKQ66035.1"/>
    <property type="molecule type" value="Genomic_DNA"/>
</dbReference>
<feature type="transmembrane region" description="Helical" evidence="13">
    <location>
        <begin position="125"/>
        <end position="145"/>
    </location>
</feature>
<sequence length="210" mass="22844">MAPEFIALSIVILLFSVILHEVAHGLAALYFGDRTAQNAGRLTLNPIPHIDLIGTILLPALLFITNSPVLFGWAKPVPVNPLHFSNIRRGELLVSLAGVGANFGLAIIAAVLFHISAAVLPTRLLLQLLFFTVNINLILGVFNLLPIPPLDGSKVLMSQLPYNLARQFMAFERYGILLFLALWFIRIGNTSILALILSTAVGFLRGLLGF</sequence>
<proteinExistence type="inferred from homology"/>
<dbReference type="GO" id="GO:0006508">
    <property type="term" value="P:proteolysis"/>
    <property type="evidence" value="ECO:0007669"/>
    <property type="project" value="UniProtKB-KW"/>
</dbReference>
<dbReference type="PANTHER" id="PTHR35864:SF1">
    <property type="entry name" value="ZINC METALLOPROTEASE YWHC-RELATED"/>
    <property type="match status" value="1"/>
</dbReference>
<evidence type="ECO:0000256" key="6">
    <source>
        <dbReference type="ARBA" id="ARBA00022692"/>
    </source>
</evidence>
<dbReference type="GO" id="GO:0046872">
    <property type="term" value="F:metal ion binding"/>
    <property type="evidence" value="ECO:0007669"/>
    <property type="project" value="UniProtKB-KW"/>
</dbReference>
<comment type="subcellular location">
    <subcellularLocation>
        <location evidence="2">Cell membrane</location>
        <topology evidence="2">Multi-pass membrane protein</topology>
    </subcellularLocation>
</comment>
<evidence type="ECO:0000256" key="4">
    <source>
        <dbReference type="ARBA" id="ARBA00022475"/>
    </source>
</evidence>
<evidence type="ECO:0000256" key="7">
    <source>
        <dbReference type="ARBA" id="ARBA00022723"/>
    </source>
</evidence>
<organism evidence="15 16">
    <name type="scientific">Candidatus Daviesbacteria bacterium GW2011_GWA2_38_24</name>
    <dbReference type="NCBI Taxonomy" id="1618422"/>
    <lineage>
        <taxon>Bacteria</taxon>
        <taxon>Candidatus Daviesiibacteriota</taxon>
    </lineage>
</organism>
<dbReference type="Pfam" id="PF02163">
    <property type="entry name" value="Peptidase_M50"/>
    <property type="match status" value="1"/>
</dbReference>
<name>A0A0G0JSE0_9BACT</name>